<comment type="cofactor">
    <cofactor evidence="2">
        <name>[4Fe-4S] cluster</name>
        <dbReference type="ChEBI" id="CHEBI:49883"/>
    </cofactor>
</comment>
<comment type="similarity">
    <text evidence="3">Belongs to the Nth/MutY family.</text>
</comment>
<dbReference type="EMBL" id="VIUW01000002">
    <property type="protein sequence ID" value="TWD15656.1"/>
    <property type="molecule type" value="Genomic_DNA"/>
</dbReference>
<dbReference type="SMART" id="SM00525">
    <property type="entry name" value="FES"/>
    <property type="match status" value="1"/>
</dbReference>
<dbReference type="GO" id="GO:0000701">
    <property type="term" value="F:purine-specific mismatch base pair DNA N-glycosylase activity"/>
    <property type="evidence" value="ECO:0007669"/>
    <property type="project" value="UniProtKB-EC"/>
</dbReference>
<keyword evidence="12" id="KW-0234">DNA repair</keyword>
<evidence type="ECO:0000259" key="14">
    <source>
        <dbReference type="SMART" id="SM00478"/>
    </source>
</evidence>
<name>A0A560WDI7_9MICO</name>
<evidence type="ECO:0000313" key="16">
    <source>
        <dbReference type="Proteomes" id="UP000315628"/>
    </source>
</evidence>
<evidence type="ECO:0000256" key="8">
    <source>
        <dbReference type="ARBA" id="ARBA00022763"/>
    </source>
</evidence>
<evidence type="ECO:0000256" key="5">
    <source>
        <dbReference type="ARBA" id="ARBA00022023"/>
    </source>
</evidence>
<dbReference type="InterPro" id="IPR003265">
    <property type="entry name" value="HhH-GPD_domain"/>
</dbReference>
<dbReference type="FunFam" id="1.10.340.30:FF:000003">
    <property type="entry name" value="A/G-specific adenine glycosylase"/>
    <property type="match status" value="1"/>
</dbReference>
<dbReference type="GO" id="GO:0032357">
    <property type="term" value="F:oxidized purine DNA binding"/>
    <property type="evidence" value="ECO:0007669"/>
    <property type="project" value="TreeGrafter"/>
</dbReference>
<proteinExistence type="inferred from homology"/>
<evidence type="ECO:0000256" key="9">
    <source>
        <dbReference type="ARBA" id="ARBA00022801"/>
    </source>
</evidence>
<accession>A0A560WDI7</accession>
<dbReference type="PANTHER" id="PTHR42944:SF1">
    <property type="entry name" value="ADENINE DNA GLYCOSYLASE"/>
    <property type="match status" value="1"/>
</dbReference>
<evidence type="ECO:0000256" key="3">
    <source>
        <dbReference type="ARBA" id="ARBA00008343"/>
    </source>
</evidence>
<feature type="domain" description="HhH-GPD" evidence="14">
    <location>
        <begin position="47"/>
        <end position="199"/>
    </location>
</feature>
<evidence type="ECO:0000256" key="7">
    <source>
        <dbReference type="ARBA" id="ARBA00022723"/>
    </source>
</evidence>
<keyword evidence="16" id="KW-1185">Reference proteome</keyword>
<dbReference type="Pfam" id="PF00730">
    <property type="entry name" value="HhH-GPD"/>
    <property type="match status" value="1"/>
</dbReference>
<evidence type="ECO:0000256" key="4">
    <source>
        <dbReference type="ARBA" id="ARBA00012045"/>
    </source>
</evidence>
<dbReference type="Gene3D" id="1.10.340.30">
    <property type="entry name" value="Hypothetical protein, domain 2"/>
    <property type="match status" value="1"/>
</dbReference>
<sequence length="299" mass="32850">MSEARIDDRVLGTLHARILDWFSEHARDLPWRSATASAWEIFLSEVMSQQTPVARVEPIWREWISRWPTPFALADAPAGEAVRHWGRLGYPRRALRLHEAARAMVARHDGQVPTSYEDLLALPGVGEYTAAAVASFAHGDPQVVIDTNIRRVLVRAVEGRALPAPSLTARERAVAAAAMPSDREQANAWNAAVMELGALVCTARAPRCGDCPVLEICAWQRAGCPPDDGPARRGQAWHGTDRQVRGRILQLLRDTPSPVARDHLDTVWPQDPVKVDRCLAGLVEDGLVEPVEAGYSLPA</sequence>
<dbReference type="GO" id="GO:0051539">
    <property type="term" value="F:4 iron, 4 sulfur cluster binding"/>
    <property type="evidence" value="ECO:0007669"/>
    <property type="project" value="UniProtKB-KW"/>
</dbReference>
<dbReference type="Pfam" id="PF00633">
    <property type="entry name" value="HHH"/>
    <property type="match status" value="1"/>
</dbReference>
<evidence type="ECO:0000256" key="6">
    <source>
        <dbReference type="ARBA" id="ARBA00022485"/>
    </source>
</evidence>
<evidence type="ECO:0000256" key="12">
    <source>
        <dbReference type="ARBA" id="ARBA00023204"/>
    </source>
</evidence>
<dbReference type="InterPro" id="IPR004036">
    <property type="entry name" value="Endonuclease-III-like_CS2"/>
</dbReference>
<evidence type="ECO:0000256" key="11">
    <source>
        <dbReference type="ARBA" id="ARBA00023014"/>
    </source>
</evidence>
<dbReference type="Pfam" id="PF10576">
    <property type="entry name" value="EndIII_4Fe-2S"/>
    <property type="match status" value="1"/>
</dbReference>
<keyword evidence="13" id="KW-0326">Glycosidase</keyword>
<keyword evidence="10" id="KW-0408">Iron</keyword>
<dbReference type="GO" id="GO:0006284">
    <property type="term" value="P:base-excision repair"/>
    <property type="evidence" value="ECO:0007669"/>
    <property type="project" value="InterPro"/>
</dbReference>
<evidence type="ECO:0000256" key="2">
    <source>
        <dbReference type="ARBA" id="ARBA00001966"/>
    </source>
</evidence>
<dbReference type="SUPFAM" id="SSF48150">
    <property type="entry name" value="DNA-glycosylase"/>
    <property type="match status" value="1"/>
</dbReference>
<dbReference type="Gene3D" id="1.10.1670.10">
    <property type="entry name" value="Helix-hairpin-Helix base-excision DNA repair enzymes (C-terminal)"/>
    <property type="match status" value="1"/>
</dbReference>
<evidence type="ECO:0000313" key="15">
    <source>
        <dbReference type="EMBL" id="TWD15656.1"/>
    </source>
</evidence>
<dbReference type="AlphaFoldDB" id="A0A560WDI7"/>
<keyword evidence="11" id="KW-0411">Iron-sulfur</keyword>
<dbReference type="GO" id="GO:0046872">
    <property type="term" value="F:metal ion binding"/>
    <property type="evidence" value="ECO:0007669"/>
    <property type="project" value="UniProtKB-KW"/>
</dbReference>
<evidence type="ECO:0000256" key="1">
    <source>
        <dbReference type="ARBA" id="ARBA00000843"/>
    </source>
</evidence>
<dbReference type="OrthoDB" id="9802365at2"/>
<dbReference type="Proteomes" id="UP000315628">
    <property type="component" value="Unassembled WGS sequence"/>
</dbReference>
<keyword evidence="6" id="KW-0004">4Fe-4S</keyword>
<dbReference type="CDD" id="cd00056">
    <property type="entry name" value="ENDO3c"/>
    <property type="match status" value="1"/>
</dbReference>
<comment type="caution">
    <text evidence="15">The sequence shown here is derived from an EMBL/GenBank/DDBJ whole genome shotgun (WGS) entry which is preliminary data.</text>
</comment>
<dbReference type="PANTHER" id="PTHR42944">
    <property type="entry name" value="ADENINE DNA GLYCOSYLASE"/>
    <property type="match status" value="1"/>
</dbReference>
<dbReference type="GO" id="GO:0006298">
    <property type="term" value="P:mismatch repair"/>
    <property type="evidence" value="ECO:0007669"/>
    <property type="project" value="TreeGrafter"/>
</dbReference>
<dbReference type="RefSeq" id="WP_144856539.1">
    <property type="nucleotide sequence ID" value="NZ_BAAAYT010000001.1"/>
</dbReference>
<keyword evidence="8" id="KW-0227">DNA damage</keyword>
<protein>
    <recommendedName>
        <fullName evidence="5">Adenine DNA glycosylase</fullName>
        <ecNumber evidence="4">3.2.2.31</ecNumber>
    </recommendedName>
</protein>
<organism evidence="15 16">
    <name type="scientific">Marihabitans asiaticum</name>
    <dbReference type="NCBI Taxonomy" id="415218"/>
    <lineage>
        <taxon>Bacteria</taxon>
        <taxon>Bacillati</taxon>
        <taxon>Actinomycetota</taxon>
        <taxon>Actinomycetes</taxon>
        <taxon>Micrococcales</taxon>
        <taxon>Intrasporangiaceae</taxon>
        <taxon>Marihabitans</taxon>
    </lineage>
</organism>
<dbReference type="EC" id="3.2.2.31" evidence="4"/>
<dbReference type="PROSITE" id="PS01155">
    <property type="entry name" value="ENDONUCLEASE_III_2"/>
    <property type="match status" value="1"/>
</dbReference>
<keyword evidence="7" id="KW-0479">Metal-binding</keyword>
<dbReference type="SMART" id="SM00478">
    <property type="entry name" value="ENDO3c"/>
    <property type="match status" value="1"/>
</dbReference>
<dbReference type="GO" id="GO:0035485">
    <property type="term" value="F:adenine/guanine mispair binding"/>
    <property type="evidence" value="ECO:0007669"/>
    <property type="project" value="TreeGrafter"/>
</dbReference>
<dbReference type="InterPro" id="IPR044298">
    <property type="entry name" value="MIG/MutY"/>
</dbReference>
<gene>
    <name evidence="15" type="ORF">FB557_1176</name>
</gene>
<reference evidence="15 16" key="1">
    <citation type="submission" date="2019-06" db="EMBL/GenBank/DDBJ databases">
        <title>Sequencing the genomes of 1000 actinobacteria strains.</title>
        <authorList>
            <person name="Klenk H.-P."/>
        </authorList>
    </citation>
    <scope>NUCLEOTIDE SEQUENCE [LARGE SCALE GENOMIC DNA]</scope>
    <source>
        <strain evidence="15 16">DSM 18935</strain>
    </source>
</reference>
<dbReference type="GO" id="GO:0034039">
    <property type="term" value="F:8-oxo-7,8-dihydroguanine DNA N-glycosylase activity"/>
    <property type="evidence" value="ECO:0007669"/>
    <property type="project" value="TreeGrafter"/>
</dbReference>
<dbReference type="InterPro" id="IPR023170">
    <property type="entry name" value="HhH_base_excis_C"/>
</dbReference>
<keyword evidence="9" id="KW-0378">Hydrolase</keyword>
<evidence type="ECO:0000256" key="10">
    <source>
        <dbReference type="ARBA" id="ARBA00023004"/>
    </source>
</evidence>
<dbReference type="InterPro" id="IPR000445">
    <property type="entry name" value="HhH_motif"/>
</dbReference>
<dbReference type="InterPro" id="IPR011257">
    <property type="entry name" value="DNA_glycosylase"/>
</dbReference>
<comment type="catalytic activity">
    <reaction evidence="1">
        <text>Hydrolyzes free adenine bases from 7,8-dihydro-8-oxoguanine:adenine mismatched double-stranded DNA, leaving an apurinic site.</text>
        <dbReference type="EC" id="3.2.2.31"/>
    </reaction>
</comment>
<dbReference type="InterPro" id="IPR003651">
    <property type="entry name" value="Endonuclease3_FeS-loop_motif"/>
</dbReference>
<evidence type="ECO:0000256" key="13">
    <source>
        <dbReference type="ARBA" id="ARBA00023295"/>
    </source>
</evidence>